<dbReference type="InterPro" id="IPR009057">
    <property type="entry name" value="Homeodomain-like_sf"/>
</dbReference>
<dbReference type="SUPFAM" id="SSF48498">
    <property type="entry name" value="Tetracyclin repressor-like, C-terminal domain"/>
    <property type="match status" value="1"/>
</dbReference>
<feature type="domain" description="HTH tetR-type" evidence="3">
    <location>
        <begin position="12"/>
        <end position="72"/>
    </location>
</feature>
<dbReference type="Proteomes" id="UP000614047">
    <property type="component" value="Unassembled WGS sequence"/>
</dbReference>
<comment type="caution">
    <text evidence="4">The sequence shown here is derived from an EMBL/GenBank/DDBJ whole genome shotgun (WGS) entry which is preliminary data.</text>
</comment>
<dbReference type="InterPro" id="IPR036271">
    <property type="entry name" value="Tet_transcr_reg_TetR-rel_C_sf"/>
</dbReference>
<accession>A0A931DNW1</accession>
<evidence type="ECO:0000256" key="1">
    <source>
        <dbReference type="ARBA" id="ARBA00023125"/>
    </source>
</evidence>
<evidence type="ECO:0000313" key="4">
    <source>
        <dbReference type="EMBL" id="MBG6093067.1"/>
    </source>
</evidence>
<dbReference type="EMBL" id="JADOUA010000001">
    <property type="protein sequence ID" value="MBG6093067.1"/>
    <property type="molecule type" value="Genomic_DNA"/>
</dbReference>
<dbReference type="InterPro" id="IPR050109">
    <property type="entry name" value="HTH-type_TetR-like_transc_reg"/>
</dbReference>
<dbReference type="AlphaFoldDB" id="A0A931DNW1"/>
<keyword evidence="5" id="KW-1185">Reference proteome</keyword>
<dbReference type="GO" id="GO:0003700">
    <property type="term" value="F:DNA-binding transcription factor activity"/>
    <property type="evidence" value="ECO:0007669"/>
    <property type="project" value="TreeGrafter"/>
</dbReference>
<dbReference type="RefSeq" id="WP_197015175.1">
    <property type="nucleotide sequence ID" value="NZ_BAABES010000018.1"/>
</dbReference>
<evidence type="ECO:0000313" key="5">
    <source>
        <dbReference type="Proteomes" id="UP000614047"/>
    </source>
</evidence>
<reference evidence="4" key="1">
    <citation type="submission" date="2020-11" db="EMBL/GenBank/DDBJ databases">
        <title>Sequencing the genomes of 1000 actinobacteria strains.</title>
        <authorList>
            <person name="Klenk H.-P."/>
        </authorList>
    </citation>
    <scope>NUCLEOTIDE SEQUENCE</scope>
    <source>
        <strain evidence="4">DSM 43175</strain>
    </source>
</reference>
<organism evidence="4 5">
    <name type="scientific">Actinomadura viridis</name>
    <dbReference type="NCBI Taxonomy" id="58110"/>
    <lineage>
        <taxon>Bacteria</taxon>
        <taxon>Bacillati</taxon>
        <taxon>Actinomycetota</taxon>
        <taxon>Actinomycetes</taxon>
        <taxon>Streptosporangiales</taxon>
        <taxon>Thermomonosporaceae</taxon>
        <taxon>Actinomadura</taxon>
    </lineage>
</organism>
<dbReference type="Pfam" id="PF00440">
    <property type="entry name" value="TetR_N"/>
    <property type="match status" value="1"/>
</dbReference>
<dbReference type="PRINTS" id="PR00455">
    <property type="entry name" value="HTHTETR"/>
</dbReference>
<sequence length="200" mass="21981">MSPRPKNPGRTDATRARLLDAAVTTFAERGFHGSTIRDIAGGAGLSTAALYVHYRTKEEVLYQISRDGHEETLALVRAAIASGGTPGERLERLFRDFTRYHAQAHTTARVINYELAGLEASHRAQVHAIRRRIEAEVQDLVRQGVATGEFDVTEPALTTTALLSLGIDIARWYREGGNWTPDELAERYAKLALRLVGASG</sequence>
<protein>
    <submittedName>
        <fullName evidence="4">AcrR family transcriptional regulator</fullName>
    </submittedName>
</protein>
<evidence type="ECO:0000259" key="3">
    <source>
        <dbReference type="PROSITE" id="PS50977"/>
    </source>
</evidence>
<name>A0A931DNW1_9ACTN</name>
<proteinExistence type="predicted"/>
<gene>
    <name evidence="4" type="ORF">IW256_007180</name>
</gene>
<dbReference type="PANTHER" id="PTHR30055:SF200">
    <property type="entry name" value="HTH-TYPE TRANSCRIPTIONAL REPRESSOR BDCR"/>
    <property type="match status" value="1"/>
</dbReference>
<dbReference type="PANTHER" id="PTHR30055">
    <property type="entry name" value="HTH-TYPE TRANSCRIPTIONAL REGULATOR RUTR"/>
    <property type="match status" value="1"/>
</dbReference>
<keyword evidence="1 2" id="KW-0238">DNA-binding</keyword>
<dbReference type="PROSITE" id="PS50977">
    <property type="entry name" value="HTH_TETR_2"/>
    <property type="match status" value="1"/>
</dbReference>
<dbReference type="InterPro" id="IPR041490">
    <property type="entry name" value="KstR2_TetR_C"/>
</dbReference>
<dbReference type="Gene3D" id="1.10.357.10">
    <property type="entry name" value="Tetracycline Repressor, domain 2"/>
    <property type="match status" value="1"/>
</dbReference>
<dbReference type="GO" id="GO:0000976">
    <property type="term" value="F:transcription cis-regulatory region binding"/>
    <property type="evidence" value="ECO:0007669"/>
    <property type="project" value="TreeGrafter"/>
</dbReference>
<dbReference type="Pfam" id="PF17932">
    <property type="entry name" value="TetR_C_24"/>
    <property type="match status" value="1"/>
</dbReference>
<feature type="DNA-binding region" description="H-T-H motif" evidence="2">
    <location>
        <begin position="35"/>
        <end position="54"/>
    </location>
</feature>
<dbReference type="SUPFAM" id="SSF46689">
    <property type="entry name" value="Homeodomain-like"/>
    <property type="match status" value="1"/>
</dbReference>
<evidence type="ECO:0000256" key="2">
    <source>
        <dbReference type="PROSITE-ProRule" id="PRU00335"/>
    </source>
</evidence>
<dbReference type="InterPro" id="IPR001647">
    <property type="entry name" value="HTH_TetR"/>
</dbReference>